<evidence type="ECO:0000259" key="6">
    <source>
        <dbReference type="SMART" id="SM00014"/>
    </source>
</evidence>
<proteinExistence type="predicted"/>
<dbReference type="InterPro" id="IPR036938">
    <property type="entry name" value="PAP2/HPO_sf"/>
</dbReference>
<evidence type="ECO:0000256" key="5">
    <source>
        <dbReference type="SAM" id="Phobius"/>
    </source>
</evidence>
<feature type="domain" description="Phosphatidic acid phosphatase type 2/haloperoxidase" evidence="6">
    <location>
        <begin position="136"/>
        <end position="259"/>
    </location>
</feature>
<dbReference type="EMBL" id="JAOPKD010000001">
    <property type="protein sequence ID" value="MCU4725835.1"/>
    <property type="molecule type" value="Genomic_DNA"/>
</dbReference>
<dbReference type="InterPro" id="IPR026841">
    <property type="entry name" value="Aur1/Ipt1"/>
</dbReference>
<dbReference type="GO" id="GO:0016020">
    <property type="term" value="C:membrane"/>
    <property type="evidence" value="ECO:0007669"/>
    <property type="project" value="UniProtKB-SubCell"/>
</dbReference>
<gene>
    <name evidence="8" type="ORF">OB914_02455</name>
    <name evidence="7" type="ORF">OB916_00565</name>
</gene>
<evidence type="ECO:0000256" key="2">
    <source>
        <dbReference type="ARBA" id="ARBA00022692"/>
    </source>
</evidence>
<dbReference type="Proteomes" id="UP001209746">
    <property type="component" value="Unassembled WGS sequence"/>
</dbReference>
<dbReference type="EMBL" id="JAOPKC010000001">
    <property type="protein sequence ID" value="MCU4716560.1"/>
    <property type="molecule type" value="Genomic_DNA"/>
</dbReference>
<evidence type="ECO:0000313" key="9">
    <source>
        <dbReference type="Proteomes" id="UP001208186"/>
    </source>
</evidence>
<dbReference type="InterPro" id="IPR052185">
    <property type="entry name" value="IPC_Synthase-Related"/>
</dbReference>
<dbReference type="Pfam" id="PF14378">
    <property type="entry name" value="PAP2_3"/>
    <property type="match status" value="1"/>
</dbReference>
<dbReference type="AlphaFoldDB" id="A0AAE3LED1"/>
<evidence type="ECO:0000313" key="7">
    <source>
        <dbReference type="EMBL" id="MCU4716560.1"/>
    </source>
</evidence>
<dbReference type="InterPro" id="IPR000326">
    <property type="entry name" value="PAP2/HPO"/>
</dbReference>
<organism evidence="8 10">
    <name type="scientific">Halapricum hydrolyticum</name>
    <dbReference type="NCBI Taxonomy" id="2979991"/>
    <lineage>
        <taxon>Archaea</taxon>
        <taxon>Methanobacteriati</taxon>
        <taxon>Methanobacteriota</taxon>
        <taxon>Stenosarchaea group</taxon>
        <taxon>Halobacteria</taxon>
        <taxon>Halobacteriales</taxon>
        <taxon>Haloarculaceae</taxon>
        <taxon>Halapricum</taxon>
    </lineage>
</organism>
<evidence type="ECO:0000313" key="8">
    <source>
        <dbReference type="EMBL" id="MCU4725835.1"/>
    </source>
</evidence>
<dbReference type="PANTHER" id="PTHR31310">
    <property type="match status" value="1"/>
</dbReference>
<comment type="subcellular location">
    <subcellularLocation>
        <location evidence="1">Membrane</location>
        <topology evidence="1">Multi-pass membrane protein</topology>
    </subcellularLocation>
</comment>
<feature type="transmembrane region" description="Helical" evidence="5">
    <location>
        <begin position="139"/>
        <end position="158"/>
    </location>
</feature>
<feature type="transmembrane region" description="Helical" evidence="5">
    <location>
        <begin position="244"/>
        <end position="262"/>
    </location>
</feature>
<feature type="transmembrane region" description="Helical" evidence="5">
    <location>
        <begin position="43"/>
        <end position="63"/>
    </location>
</feature>
<accession>A0AAE3LED1</accession>
<dbReference type="CDD" id="cd03386">
    <property type="entry name" value="PAP2_Aur1_like"/>
    <property type="match status" value="1"/>
</dbReference>
<evidence type="ECO:0000256" key="1">
    <source>
        <dbReference type="ARBA" id="ARBA00004141"/>
    </source>
</evidence>
<protein>
    <submittedName>
        <fullName evidence="8">Phosphatase PAP2 family protein</fullName>
    </submittedName>
</protein>
<evidence type="ECO:0000313" key="10">
    <source>
        <dbReference type="Proteomes" id="UP001209746"/>
    </source>
</evidence>
<feature type="transmembrane region" description="Helical" evidence="5">
    <location>
        <begin position="6"/>
        <end position="31"/>
    </location>
</feature>
<comment type="caution">
    <text evidence="8">The sequence shown here is derived from an EMBL/GenBank/DDBJ whole genome shotgun (WGS) entry which is preliminary data.</text>
</comment>
<dbReference type="PANTHER" id="PTHR31310:SF7">
    <property type="entry name" value="PA-PHOSPHATASE RELATED-FAMILY PROTEIN DDB_G0268928"/>
    <property type="match status" value="1"/>
</dbReference>
<evidence type="ECO:0000256" key="4">
    <source>
        <dbReference type="ARBA" id="ARBA00023136"/>
    </source>
</evidence>
<name>A0AAE3LED1_9EURY</name>
<reference evidence="8" key="1">
    <citation type="submission" date="2023-02" db="EMBL/GenBank/DDBJ databases">
        <title>Enrichment on poylsaccharides allowed isolation of novel metabolic and taxonomic groups of Haloarchaea.</title>
        <authorList>
            <person name="Sorokin D.Y."/>
            <person name="Elcheninov A.G."/>
            <person name="Khizhniak T.V."/>
            <person name="Kolganova T.V."/>
            <person name="Kublanov I.V."/>
        </authorList>
    </citation>
    <scope>NUCLEOTIDE SEQUENCE</scope>
    <source>
        <strain evidence="7 9">HArc-curdl5-1</strain>
        <strain evidence="8">HArc-curdl7</strain>
    </source>
</reference>
<keyword evidence="2 5" id="KW-0812">Transmembrane</keyword>
<dbReference type="SUPFAM" id="SSF48317">
    <property type="entry name" value="Acid phosphatase/Vanadium-dependent haloperoxidase"/>
    <property type="match status" value="1"/>
</dbReference>
<sequence length="285" mass="32052">MALFDVLLDVTTVTVALLAVSLVLIVGVGRLRSIYRDGLRKRIAAALPYLVFLGIVLGVMGTFRRVGSDLSWVVGIEISSYILDFEGGAVILWLQSFESSALTAYFTGVYIYGYVYLLIFPFLAYLLASDHQPFRTLSLAYAFNYVVGILLYVTFIAYGPRNYEHLGVAQFLYDTWPQSQLLTSEVNVNTNVFPSLHSSVSTTIAILAVKTRDRYPRWPLIAVPLAVSVCVSTMYLAIHWATDVVAGIGLAVIAVWFAERYYDQYVMFIEWSRDRALETYRGLRQ</sequence>
<dbReference type="Gene3D" id="1.20.144.10">
    <property type="entry name" value="Phosphatidic acid phosphatase type 2/haloperoxidase"/>
    <property type="match status" value="1"/>
</dbReference>
<evidence type="ECO:0000256" key="3">
    <source>
        <dbReference type="ARBA" id="ARBA00022989"/>
    </source>
</evidence>
<dbReference type="SMART" id="SM00014">
    <property type="entry name" value="acidPPc"/>
    <property type="match status" value="1"/>
</dbReference>
<keyword evidence="4 5" id="KW-0472">Membrane</keyword>
<keyword evidence="3 5" id="KW-1133">Transmembrane helix</keyword>
<feature type="transmembrane region" description="Helical" evidence="5">
    <location>
        <begin position="102"/>
        <end position="127"/>
    </location>
</feature>
<keyword evidence="9" id="KW-1185">Reference proteome</keyword>
<dbReference type="RefSeq" id="WP_315907329.1">
    <property type="nucleotide sequence ID" value="NZ_JAOPKC010000001.1"/>
</dbReference>
<dbReference type="Proteomes" id="UP001208186">
    <property type="component" value="Unassembled WGS sequence"/>
</dbReference>